<dbReference type="Proteomes" id="UP001620645">
    <property type="component" value="Unassembled WGS sequence"/>
</dbReference>
<reference evidence="1 2" key="1">
    <citation type="submission" date="2024-10" db="EMBL/GenBank/DDBJ databases">
        <authorList>
            <person name="Kim D."/>
        </authorList>
    </citation>
    <scope>NUCLEOTIDE SEQUENCE [LARGE SCALE GENOMIC DNA]</scope>
    <source>
        <strain evidence="1">Taebaek</strain>
    </source>
</reference>
<comment type="caution">
    <text evidence="1">The sequence shown here is derived from an EMBL/GenBank/DDBJ whole genome shotgun (WGS) entry which is preliminary data.</text>
</comment>
<accession>A0ABD2J941</accession>
<protein>
    <submittedName>
        <fullName evidence="1">Uncharacterized protein</fullName>
    </submittedName>
</protein>
<organism evidence="1 2">
    <name type="scientific">Heterodera schachtii</name>
    <name type="common">Sugarbeet cyst nematode worm</name>
    <name type="synonym">Tylenchus schachtii</name>
    <dbReference type="NCBI Taxonomy" id="97005"/>
    <lineage>
        <taxon>Eukaryota</taxon>
        <taxon>Metazoa</taxon>
        <taxon>Ecdysozoa</taxon>
        <taxon>Nematoda</taxon>
        <taxon>Chromadorea</taxon>
        <taxon>Rhabditida</taxon>
        <taxon>Tylenchina</taxon>
        <taxon>Tylenchomorpha</taxon>
        <taxon>Tylenchoidea</taxon>
        <taxon>Heteroderidae</taxon>
        <taxon>Heteroderinae</taxon>
        <taxon>Heterodera</taxon>
    </lineage>
</organism>
<dbReference type="EMBL" id="JBICCN010000185">
    <property type="protein sequence ID" value="KAL3087136.1"/>
    <property type="molecule type" value="Genomic_DNA"/>
</dbReference>
<dbReference type="AlphaFoldDB" id="A0ABD2J941"/>
<keyword evidence="2" id="KW-1185">Reference proteome</keyword>
<sequence>MLPAPHHLHAHNHLLLPVLHLVLFRPIRRHTFAPAAFDPFGSAFRRYGSAAEDGTFLAHLSPSLFYPFKNIFPMKQKEDDDDFDDDDHFGFCDGCFFSLQFAFSDYGASSGTVIISVFSGDYGETMLFSYCLNCSIGIITSNIIIIIITTATAITA</sequence>
<evidence type="ECO:0000313" key="2">
    <source>
        <dbReference type="Proteomes" id="UP001620645"/>
    </source>
</evidence>
<name>A0ABD2J941_HETSC</name>
<evidence type="ECO:0000313" key="1">
    <source>
        <dbReference type="EMBL" id="KAL3087136.1"/>
    </source>
</evidence>
<proteinExistence type="predicted"/>
<gene>
    <name evidence="1" type="ORF">niasHS_005375</name>
</gene>